<dbReference type="PRINTS" id="PR00038">
    <property type="entry name" value="HTHLUXR"/>
</dbReference>
<dbReference type="CDD" id="cd06170">
    <property type="entry name" value="LuxR_C_like"/>
    <property type="match status" value="1"/>
</dbReference>
<accession>A0ABU4UQR9</accession>
<keyword evidence="7" id="KW-1185">Reference proteome</keyword>
<dbReference type="PANTHER" id="PTHR44688">
    <property type="entry name" value="DNA-BINDING TRANSCRIPTIONAL ACTIVATOR DEVR_DOSR"/>
    <property type="match status" value="1"/>
</dbReference>
<keyword evidence="1" id="KW-0805">Transcription regulation</keyword>
<dbReference type="PROSITE" id="PS50043">
    <property type="entry name" value="HTH_LUXR_2"/>
    <property type="match status" value="1"/>
</dbReference>
<evidence type="ECO:0000313" key="7">
    <source>
        <dbReference type="Proteomes" id="UP001285352"/>
    </source>
</evidence>
<dbReference type="PANTHER" id="PTHR44688:SF16">
    <property type="entry name" value="DNA-BINDING TRANSCRIPTIONAL ACTIVATOR DEVR_DOSR"/>
    <property type="match status" value="1"/>
</dbReference>
<dbReference type="InterPro" id="IPR000792">
    <property type="entry name" value="Tscrpt_reg_LuxR_C"/>
</dbReference>
<dbReference type="Pfam" id="PF00196">
    <property type="entry name" value="GerE"/>
    <property type="match status" value="1"/>
</dbReference>
<dbReference type="SUPFAM" id="SSF46894">
    <property type="entry name" value="C-terminal effector domain of the bipartite response regulators"/>
    <property type="match status" value="1"/>
</dbReference>
<dbReference type="RefSeq" id="WP_319973678.1">
    <property type="nucleotide sequence ID" value="NZ_JAXAVU010000001.1"/>
</dbReference>
<sequence>MAVLAGDVRLAGDLMVAMAASGEVEVLAASERGDADVVVVLAELVTDAVVDELATWGQAAANPGQRVVLVVGPLRECYLPRLFGAGVVSVLPYRDVTAGQVLRAVLATCAGRAVVPDMLVRWLVDEVRSAQSSLLASHGVVTGGLTVREVEVLRRLADGLDTCRIAAELNYSERTIKKIIQDVMSRLQLRNRAHAVSYAMRVGAI</sequence>
<feature type="domain" description="HTH luxR-type" evidence="4">
    <location>
        <begin position="138"/>
        <end position="203"/>
    </location>
</feature>
<dbReference type="InterPro" id="IPR007110">
    <property type="entry name" value="Ig-like_dom"/>
</dbReference>
<keyword evidence="2" id="KW-0238">DNA-binding</keyword>
<dbReference type="Proteomes" id="UP001285352">
    <property type="component" value="Unassembled WGS sequence"/>
</dbReference>
<dbReference type="SMART" id="SM00421">
    <property type="entry name" value="HTH_LUXR"/>
    <property type="match status" value="1"/>
</dbReference>
<dbReference type="InterPro" id="IPR016032">
    <property type="entry name" value="Sig_transdc_resp-reg_C-effctor"/>
</dbReference>
<keyword evidence="3" id="KW-0804">Transcription</keyword>
<organism evidence="6 7">
    <name type="scientific">Lentzea sokolovensis</name>
    <dbReference type="NCBI Taxonomy" id="3095429"/>
    <lineage>
        <taxon>Bacteria</taxon>
        <taxon>Bacillati</taxon>
        <taxon>Actinomycetota</taxon>
        <taxon>Actinomycetes</taxon>
        <taxon>Pseudonocardiales</taxon>
        <taxon>Pseudonocardiaceae</taxon>
        <taxon>Lentzea</taxon>
    </lineage>
</organism>
<evidence type="ECO:0000256" key="3">
    <source>
        <dbReference type="ARBA" id="ARBA00023163"/>
    </source>
</evidence>
<reference evidence="6 7" key="1">
    <citation type="submission" date="2023-11" db="EMBL/GenBank/DDBJ databases">
        <title>Lentzea sokolovensis, sp. nov., Lentzea kristufkii, sp. nov., and Lentzea miocenensis, sp. nov., rare actinobacteria from Sokolov Coal Basin, Miocene lacustrine sediment, Czech Republic.</title>
        <authorList>
            <person name="Lara A."/>
            <person name="Kotroba L."/>
            <person name="Nouioui I."/>
            <person name="Neumann-Schaal M."/>
            <person name="Mast Y."/>
            <person name="Chronakova A."/>
        </authorList>
    </citation>
    <scope>NUCLEOTIDE SEQUENCE [LARGE SCALE GENOMIC DNA]</scope>
    <source>
        <strain evidence="6 7">BCCO 10_0061</strain>
    </source>
</reference>
<dbReference type="Gene3D" id="3.40.50.2300">
    <property type="match status" value="1"/>
</dbReference>
<evidence type="ECO:0000256" key="1">
    <source>
        <dbReference type="ARBA" id="ARBA00023015"/>
    </source>
</evidence>
<name>A0ABU4UQR9_9PSEU</name>
<evidence type="ECO:0000313" key="6">
    <source>
        <dbReference type="EMBL" id="MDX8141379.1"/>
    </source>
</evidence>
<evidence type="ECO:0000259" key="4">
    <source>
        <dbReference type="PROSITE" id="PS50043"/>
    </source>
</evidence>
<gene>
    <name evidence="6" type="ORF">SK854_04590</name>
</gene>
<evidence type="ECO:0000256" key="2">
    <source>
        <dbReference type="ARBA" id="ARBA00023125"/>
    </source>
</evidence>
<feature type="domain" description="Ig-like" evidence="5">
    <location>
        <begin position="80"/>
        <end position="177"/>
    </location>
</feature>
<reference evidence="6 7" key="2">
    <citation type="submission" date="2023-11" db="EMBL/GenBank/DDBJ databases">
        <authorList>
            <person name="Lara A.C."/>
            <person name="Chronakova A."/>
        </authorList>
    </citation>
    <scope>NUCLEOTIDE SEQUENCE [LARGE SCALE GENOMIC DNA]</scope>
    <source>
        <strain evidence="6 7">BCCO 10_0061</strain>
    </source>
</reference>
<evidence type="ECO:0000259" key="5">
    <source>
        <dbReference type="PROSITE" id="PS50835"/>
    </source>
</evidence>
<protein>
    <submittedName>
        <fullName evidence="6">LuxR C-terminal-related transcriptional regulator</fullName>
    </submittedName>
</protein>
<dbReference type="EMBL" id="JAXAVU010000001">
    <property type="protein sequence ID" value="MDX8141379.1"/>
    <property type="molecule type" value="Genomic_DNA"/>
</dbReference>
<comment type="caution">
    <text evidence="6">The sequence shown here is derived from an EMBL/GenBank/DDBJ whole genome shotgun (WGS) entry which is preliminary data.</text>
</comment>
<proteinExistence type="predicted"/>
<dbReference type="PROSITE" id="PS50835">
    <property type="entry name" value="IG_LIKE"/>
    <property type="match status" value="1"/>
</dbReference>